<reference evidence="11" key="1">
    <citation type="submission" date="2016-10" db="EMBL/GenBank/DDBJ databases">
        <authorList>
            <person name="Varghese N."/>
            <person name="Submissions S."/>
        </authorList>
    </citation>
    <scope>NUCLEOTIDE SEQUENCE [LARGE SCALE GENOMIC DNA]</scope>
    <source>
        <strain evidence="11">DSM 11526</strain>
    </source>
</reference>
<dbReference type="SUPFAM" id="SSF103473">
    <property type="entry name" value="MFS general substrate transporter"/>
    <property type="match status" value="1"/>
</dbReference>
<dbReference type="Proteomes" id="UP000242469">
    <property type="component" value="Unassembled WGS sequence"/>
</dbReference>
<dbReference type="PANTHER" id="PTHR43271">
    <property type="entry name" value="BLL2771 PROTEIN"/>
    <property type="match status" value="1"/>
</dbReference>
<feature type="transmembrane region" description="Helical" evidence="8">
    <location>
        <begin position="132"/>
        <end position="155"/>
    </location>
</feature>
<feature type="transmembrane region" description="Helical" evidence="8">
    <location>
        <begin position="46"/>
        <end position="65"/>
    </location>
</feature>
<keyword evidence="6 8" id="KW-1133">Transmembrane helix</keyword>
<keyword evidence="4" id="KW-1003">Cell membrane</keyword>
<evidence type="ECO:0000259" key="9">
    <source>
        <dbReference type="PROSITE" id="PS50850"/>
    </source>
</evidence>
<feature type="domain" description="Major facilitator superfamily (MFS) profile" evidence="9">
    <location>
        <begin position="12"/>
        <end position="390"/>
    </location>
</feature>
<dbReference type="OrthoDB" id="63984at2"/>
<sequence length="412" mass="44819">MIESGNPLFWRATLALCLGSFMIFANVYVTQPLLPMLAQAFDVSPLAAGWTFTVTTLTLGLSLLFWGPLSDALGRRWIMLLTMSGATLLTLLLSFTKDYTSMLVLRAVQGILLAGLPAIAIAWMGDEFSRKAMLLAVGLYIGGNSLGGISGRLIGGFVGDWLGWSEAFLVMTLLSITCLLLFALLLPPSQHFEPRPLRPRQMAADLGGHLRNPLLLLAYLIGGFNFFIFVNQYSYITFVLADAPYTLPASLLGMLFLTYLSGTFGSSISGRAGQRWSQPACMAAGILILMLGSLLTLVDSLLMIVLGLLVNSFGFFFAHSSASSWVSQNAQRARASASSLYLLFYYSGASAGGFYLNPFWEWLGWPGVILGSWLILLLTFGLSIWLRSLKLAVETGRDSAKIALDVQPEQTK</sequence>
<evidence type="ECO:0000313" key="11">
    <source>
        <dbReference type="Proteomes" id="UP000242469"/>
    </source>
</evidence>
<dbReference type="RefSeq" id="WP_091827219.1">
    <property type="nucleotide sequence ID" value="NZ_FNRJ01000012.1"/>
</dbReference>
<dbReference type="EMBL" id="FNRJ01000012">
    <property type="protein sequence ID" value="SEA99878.1"/>
    <property type="molecule type" value="Genomic_DNA"/>
</dbReference>
<evidence type="ECO:0000256" key="8">
    <source>
        <dbReference type="SAM" id="Phobius"/>
    </source>
</evidence>
<comment type="subcellular location">
    <subcellularLocation>
        <location evidence="1">Cell membrane</location>
        <topology evidence="1">Multi-pass membrane protein</topology>
    </subcellularLocation>
</comment>
<feature type="transmembrane region" description="Helical" evidence="8">
    <location>
        <begin position="276"/>
        <end position="295"/>
    </location>
</feature>
<keyword evidence="5 8" id="KW-0812">Transmembrane</keyword>
<feature type="transmembrane region" description="Helical" evidence="8">
    <location>
        <begin position="245"/>
        <end position="264"/>
    </location>
</feature>
<evidence type="ECO:0000256" key="2">
    <source>
        <dbReference type="ARBA" id="ARBA00008335"/>
    </source>
</evidence>
<dbReference type="STRING" id="1122198.SAMN02745729_11279"/>
<keyword evidence="3" id="KW-0813">Transport</keyword>
<dbReference type="InterPro" id="IPR020846">
    <property type="entry name" value="MFS_dom"/>
</dbReference>
<keyword evidence="7 8" id="KW-0472">Membrane</keyword>
<dbReference type="PROSITE" id="PS50850">
    <property type="entry name" value="MFS"/>
    <property type="match status" value="1"/>
</dbReference>
<feature type="transmembrane region" description="Helical" evidence="8">
    <location>
        <begin position="339"/>
        <end position="356"/>
    </location>
</feature>
<comment type="similarity">
    <text evidence="2">Belongs to the major facilitator superfamily.</text>
</comment>
<dbReference type="Pfam" id="PF07690">
    <property type="entry name" value="MFS_1"/>
    <property type="match status" value="1"/>
</dbReference>
<dbReference type="AlphaFoldDB" id="A0A1H4FT82"/>
<proteinExistence type="inferred from homology"/>
<dbReference type="PANTHER" id="PTHR43271:SF1">
    <property type="entry name" value="INNER MEMBRANE TRANSPORT PROTEIN YNFM"/>
    <property type="match status" value="1"/>
</dbReference>
<feature type="transmembrane region" description="Helical" evidence="8">
    <location>
        <begin position="77"/>
        <end position="95"/>
    </location>
</feature>
<feature type="transmembrane region" description="Helical" evidence="8">
    <location>
        <begin position="167"/>
        <end position="186"/>
    </location>
</feature>
<feature type="transmembrane region" description="Helical" evidence="8">
    <location>
        <begin position="12"/>
        <end position="34"/>
    </location>
</feature>
<feature type="transmembrane region" description="Helical" evidence="8">
    <location>
        <begin position="214"/>
        <end position="233"/>
    </location>
</feature>
<feature type="transmembrane region" description="Helical" evidence="8">
    <location>
        <begin position="107"/>
        <end position="125"/>
    </location>
</feature>
<dbReference type="PRINTS" id="PR01036">
    <property type="entry name" value="TCRTETB"/>
</dbReference>
<dbReference type="CDD" id="cd17324">
    <property type="entry name" value="MFS_NepI_like"/>
    <property type="match status" value="1"/>
</dbReference>
<accession>A0A1H4FT82</accession>
<feature type="transmembrane region" description="Helical" evidence="8">
    <location>
        <begin position="362"/>
        <end position="386"/>
    </location>
</feature>
<organism evidence="10 11">
    <name type="scientific">Marinobacterium iners DSM 11526</name>
    <dbReference type="NCBI Taxonomy" id="1122198"/>
    <lineage>
        <taxon>Bacteria</taxon>
        <taxon>Pseudomonadati</taxon>
        <taxon>Pseudomonadota</taxon>
        <taxon>Gammaproteobacteria</taxon>
        <taxon>Oceanospirillales</taxon>
        <taxon>Oceanospirillaceae</taxon>
        <taxon>Marinobacterium</taxon>
    </lineage>
</organism>
<gene>
    <name evidence="10" type="ORF">SAMN02745729_11279</name>
</gene>
<protein>
    <submittedName>
        <fullName evidence="10">Predicted arabinose efflux permease, MFS family</fullName>
    </submittedName>
</protein>
<evidence type="ECO:0000256" key="7">
    <source>
        <dbReference type="ARBA" id="ARBA00023136"/>
    </source>
</evidence>
<evidence type="ECO:0000313" key="10">
    <source>
        <dbReference type="EMBL" id="SEA99878.1"/>
    </source>
</evidence>
<evidence type="ECO:0000256" key="5">
    <source>
        <dbReference type="ARBA" id="ARBA00022692"/>
    </source>
</evidence>
<dbReference type="InterPro" id="IPR036259">
    <property type="entry name" value="MFS_trans_sf"/>
</dbReference>
<dbReference type="GO" id="GO:0022857">
    <property type="term" value="F:transmembrane transporter activity"/>
    <property type="evidence" value="ECO:0007669"/>
    <property type="project" value="InterPro"/>
</dbReference>
<dbReference type="GO" id="GO:0005886">
    <property type="term" value="C:plasma membrane"/>
    <property type="evidence" value="ECO:0007669"/>
    <property type="project" value="UniProtKB-SubCell"/>
</dbReference>
<evidence type="ECO:0000256" key="3">
    <source>
        <dbReference type="ARBA" id="ARBA00022448"/>
    </source>
</evidence>
<dbReference type="Gene3D" id="1.20.1250.20">
    <property type="entry name" value="MFS general substrate transporter like domains"/>
    <property type="match status" value="1"/>
</dbReference>
<keyword evidence="11" id="KW-1185">Reference proteome</keyword>
<evidence type="ECO:0000256" key="1">
    <source>
        <dbReference type="ARBA" id="ARBA00004651"/>
    </source>
</evidence>
<evidence type="ECO:0000256" key="4">
    <source>
        <dbReference type="ARBA" id="ARBA00022475"/>
    </source>
</evidence>
<name>A0A1H4FT82_9GAMM</name>
<dbReference type="InterPro" id="IPR011701">
    <property type="entry name" value="MFS"/>
</dbReference>
<evidence type="ECO:0000256" key="6">
    <source>
        <dbReference type="ARBA" id="ARBA00022989"/>
    </source>
</evidence>
<feature type="transmembrane region" description="Helical" evidence="8">
    <location>
        <begin position="301"/>
        <end position="318"/>
    </location>
</feature>